<dbReference type="GO" id="GO:0006307">
    <property type="term" value="P:DNA alkylation repair"/>
    <property type="evidence" value="ECO:0007669"/>
    <property type="project" value="InterPro"/>
</dbReference>
<dbReference type="PANTHER" id="PTHR31212">
    <property type="entry name" value="ALPHA-KETOGLUTARATE-DEPENDENT DIOXYGENASE ALKB HOMOLOG 3"/>
    <property type="match status" value="1"/>
</dbReference>
<organism evidence="2 3">
    <name type="scientific">Gemmata massiliana</name>
    <dbReference type="NCBI Taxonomy" id="1210884"/>
    <lineage>
        <taxon>Bacteria</taxon>
        <taxon>Pseudomonadati</taxon>
        <taxon>Planctomycetota</taxon>
        <taxon>Planctomycetia</taxon>
        <taxon>Gemmatales</taxon>
        <taxon>Gemmataceae</taxon>
        <taxon>Gemmata</taxon>
    </lineage>
</organism>
<name>A0A6P2DKC3_9BACT</name>
<sequence length="179" mass="19888">MMSSLLERGSIRLVTDFLPDSHALYEYLVASVVWDTRIRARKSASFGVPYNYSGIEWPQVPIPDAIAPLPVRTAGEVGFEPNNCLANYYTDGKSSMGFHSDSTEALEHGTGIAVVSLGTERTITFHRISDKTVTESYRLSSGSLLWMCPEMQAEWRHAVLADRDISGGRISLTFRRVKA</sequence>
<dbReference type="RefSeq" id="WP_162672917.1">
    <property type="nucleotide sequence ID" value="NZ_LR593886.1"/>
</dbReference>
<dbReference type="Pfam" id="PF13532">
    <property type="entry name" value="2OG-FeII_Oxy_2"/>
    <property type="match status" value="1"/>
</dbReference>
<dbReference type="PROSITE" id="PS51471">
    <property type="entry name" value="FE2OG_OXY"/>
    <property type="match status" value="1"/>
</dbReference>
<keyword evidence="3" id="KW-1185">Reference proteome</keyword>
<dbReference type="PANTHER" id="PTHR31212:SF4">
    <property type="entry name" value="ALPHA-KETOGLUTARATE-DEPENDENT DIOXYGENASE ALKB HOMOLOG 3"/>
    <property type="match status" value="1"/>
</dbReference>
<evidence type="ECO:0000259" key="1">
    <source>
        <dbReference type="PROSITE" id="PS51471"/>
    </source>
</evidence>
<proteinExistence type="predicted"/>
<dbReference type="InterPro" id="IPR037151">
    <property type="entry name" value="AlkB-like_sf"/>
</dbReference>
<dbReference type="Proteomes" id="UP000464178">
    <property type="component" value="Chromosome"/>
</dbReference>
<dbReference type="InterPro" id="IPR027450">
    <property type="entry name" value="AlkB-like"/>
</dbReference>
<protein>
    <recommendedName>
        <fullName evidence="1">Fe2OG dioxygenase domain-containing protein</fullName>
    </recommendedName>
</protein>
<evidence type="ECO:0000313" key="3">
    <source>
        <dbReference type="Proteomes" id="UP000464178"/>
    </source>
</evidence>
<dbReference type="KEGG" id="gms:SOIL9_73090"/>
<gene>
    <name evidence="2" type="ORF">SOIL9_73090</name>
</gene>
<dbReference type="InterPro" id="IPR032854">
    <property type="entry name" value="ALKBH3"/>
</dbReference>
<dbReference type="InterPro" id="IPR005123">
    <property type="entry name" value="Oxoglu/Fe-dep_dioxygenase_dom"/>
</dbReference>
<evidence type="ECO:0000313" key="2">
    <source>
        <dbReference type="EMBL" id="VTS03060.1"/>
    </source>
</evidence>
<feature type="domain" description="Fe2OG dioxygenase" evidence="1">
    <location>
        <begin position="80"/>
        <end position="178"/>
    </location>
</feature>
<accession>A0A6P2DKC3</accession>
<dbReference type="SUPFAM" id="SSF51197">
    <property type="entry name" value="Clavaminate synthase-like"/>
    <property type="match status" value="1"/>
</dbReference>
<dbReference type="GO" id="GO:0051213">
    <property type="term" value="F:dioxygenase activity"/>
    <property type="evidence" value="ECO:0007669"/>
    <property type="project" value="InterPro"/>
</dbReference>
<dbReference type="Gene3D" id="2.60.120.590">
    <property type="entry name" value="Alpha-ketoglutarate-dependent dioxygenase AlkB-like"/>
    <property type="match status" value="1"/>
</dbReference>
<reference evidence="2 3" key="1">
    <citation type="submission" date="2019-05" db="EMBL/GenBank/DDBJ databases">
        <authorList>
            <consortium name="Science for Life Laboratories"/>
        </authorList>
    </citation>
    <scope>NUCLEOTIDE SEQUENCE [LARGE SCALE GENOMIC DNA]</scope>
    <source>
        <strain evidence="2">Soil9</strain>
    </source>
</reference>
<dbReference type="AlphaFoldDB" id="A0A6P2DKC3"/>
<dbReference type="EMBL" id="LR593886">
    <property type="protein sequence ID" value="VTS03060.1"/>
    <property type="molecule type" value="Genomic_DNA"/>
</dbReference>